<dbReference type="PANTHER" id="PTHR35561">
    <property type="entry name" value="RNA 2',3'-CYCLIC PHOSPHODIESTERASE"/>
    <property type="match status" value="1"/>
</dbReference>
<name>A0A1G6HSK7_9BACT</name>
<dbReference type="EMBL" id="FMYU01000001">
    <property type="protein sequence ID" value="SDB97128.1"/>
    <property type="molecule type" value="Genomic_DNA"/>
</dbReference>
<comment type="function">
    <text evidence="2">Hydrolyzes RNA 2',3'-cyclic phosphodiester to an RNA 2'-phosphomonoester.</text>
</comment>
<keyword evidence="1 2" id="KW-0378">Hydrolase</keyword>
<gene>
    <name evidence="4" type="ORF">SAMN05660835_00097</name>
</gene>
<sequence>MRAFVAIELPQNIKDKLNLLMERLPKSSGIKFTKIENLHITVKFLGELLESNIETIAKFLENIASKHKKFDIRLDNSGVFKSLKDPRIFWVGQDNNIDFLNIASSLDALFTKENHVCHITLARLKTVQIFQVKNLIEIANNFLSQNTLNFSVEEFCLFESILKSPAPVYKQIKKFKLKA</sequence>
<comment type="catalytic activity">
    <reaction evidence="2">
        <text>a 3'-end 2',3'-cyclophospho-ribonucleotide-RNA + H2O = a 3'-end 2'-phospho-ribonucleotide-RNA + H(+)</text>
        <dbReference type="Rhea" id="RHEA:11828"/>
        <dbReference type="Rhea" id="RHEA-COMP:10464"/>
        <dbReference type="Rhea" id="RHEA-COMP:17353"/>
        <dbReference type="ChEBI" id="CHEBI:15377"/>
        <dbReference type="ChEBI" id="CHEBI:15378"/>
        <dbReference type="ChEBI" id="CHEBI:83064"/>
        <dbReference type="ChEBI" id="CHEBI:173113"/>
        <dbReference type="EC" id="3.1.4.58"/>
    </reaction>
</comment>
<protein>
    <recommendedName>
        <fullName evidence="2">RNA 2',3'-cyclic phosphodiesterase</fullName>
        <shortName evidence="2">RNA 2',3'-CPDase</shortName>
        <ecNumber evidence="2">3.1.4.58</ecNumber>
    </recommendedName>
</protein>
<dbReference type="EC" id="3.1.4.58" evidence="2"/>
<feature type="short sequence motif" description="HXTX 1" evidence="2">
    <location>
        <begin position="39"/>
        <end position="42"/>
    </location>
</feature>
<accession>A0A1G6HSK7</accession>
<feature type="domain" description="Phosphoesterase HXTX" evidence="3">
    <location>
        <begin position="110"/>
        <end position="169"/>
    </location>
</feature>
<dbReference type="InterPro" id="IPR014051">
    <property type="entry name" value="Phosphoesterase_HXTX"/>
</dbReference>
<evidence type="ECO:0000256" key="1">
    <source>
        <dbReference type="ARBA" id="ARBA00022801"/>
    </source>
</evidence>
<dbReference type="RefSeq" id="WP_092127392.1">
    <property type="nucleotide sequence ID" value="NZ_FMYU01000001.1"/>
</dbReference>
<keyword evidence="4" id="KW-0436">Ligase</keyword>
<dbReference type="Pfam" id="PF02834">
    <property type="entry name" value="LigT_PEase"/>
    <property type="match status" value="2"/>
</dbReference>
<dbReference type="PANTHER" id="PTHR35561:SF1">
    <property type="entry name" value="RNA 2',3'-CYCLIC PHOSPHODIESTERASE"/>
    <property type="match status" value="1"/>
</dbReference>
<proteinExistence type="inferred from homology"/>
<dbReference type="HAMAP" id="MF_01940">
    <property type="entry name" value="RNA_CPDase"/>
    <property type="match status" value="1"/>
</dbReference>
<dbReference type="InterPro" id="IPR004175">
    <property type="entry name" value="RNA_CPDase"/>
</dbReference>
<dbReference type="InterPro" id="IPR009097">
    <property type="entry name" value="Cyclic_Pdiesterase"/>
</dbReference>
<dbReference type="AlphaFoldDB" id="A0A1G6HSK7"/>
<feature type="short sequence motif" description="HXTX 2" evidence="2">
    <location>
        <begin position="118"/>
        <end position="121"/>
    </location>
</feature>
<evidence type="ECO:0000313" key="5">
    <source>
        <dbReference type="Proteomes" id="UP000199411"/>
    </source>
</evidence>
<comment type="similarity">
    <text evidence="2">Belongs to the 2H phosphoesterase superfamily. ThpR family.</text>
</comment>
<dbReference type="GO" id="GO:0008664">
    <property type="term" value="F:RNA 2',3'-cyclic 3'-phosphodiesterase activity"/>
    <property type="evidence" value="ECO:0007669"/>
    <property type="project" value="UniProtKB-EC"/>
</dbReference>
<feature type="active site" description="Proton acceptor" evidence="2">
    <location>
        <position position="118"/>
    </location>
</feature>
<keyword evidence="5" id="KW-1185">Reference proteome</keyword>
<evidence type="ECO:0000259" key="3">
    <source>
        <dbReference type="Pfam" id="PF02834"/>
    </source>
</evidence>
<organism evidence="4 5">
    <name type="scientific">Desulfurella multipotens</name>
    <dbReference type="NCBI Taxonomy" id="79269"/>
    <lineage>
        <taxon>Bacteria</taxon>
        <taxon>Pseudomonadati</taxon>
        <taxon>Campylobacterota</taxon>
        <taxon>Desulfurellia</taxon>
        <taxon>Desulfurellales</taxon>
        <taxon>Desulfurellaceae</taxon>
        <taxon>Desulfurella</taxon>
    </lineage>
</organism>
<dbReference type="Gene3D" id="3.90.1140.10">
    <property type="entry name" value="Cyclic phosphodiesterase"/>
    <property type="match status" value="1"/>
</dbReference>
<reference evidence="5" key="1">
    <citation type="submission" date="2016-10" db="EMBL/GenBank/DDBJ databases">
        <authorList>
            <person name="Varghese N."/>
            <person name="Submissions S."/>
        </authorList>
    </citation>
    <scope>NUCLEOTIDE SEQUENCE [LARGE SCALE GENOMIC DNA]</scope>
    <source>
        <strain evidence="5">DSM 8415</strain>
    </source>
</reference>
<dbReference type="GO" id="GO:0004113">
    <property type="term" value="F:2',3'-cyclic-nucleotide 3'-phosphodiesterase activity"/>
    <property type="evidence" value="ECO:0007669"/>
    <property type="project" value="InterPro"/>
</dbReference>
<dbReference type="GO" id="GO:0016874">
    <property type="term" value="F:ligase activity"/>
    <property type="evidence" value="ECO:0007669"/>
    <property type="project" value="UniProtKB-KW"/>
</dbReference>
<evidence type="ECO:0000313" key="4">
    <source>
        <dbReference type="EMBL" id="SDB97128.1"/>
    </source>
</evidence>
<dbReference type="NCBIfam" id="TIGR02258">
    <property type="entry name" value="2_5_ligase"/>
    <property type="match status" value="1"/>
</dbReference>
<feature type="domain" description="Phosphoesterase HXTX" evidence="3">
    <location>
        <begin position="7"/>
        <end position="90"/>
    </location>
</feature>
<feature type="active site" description="Proton donor" evidence="2">
    <location>
        <position position="39"/>
    </location>
</feature>
<dbReference type="Proteomes" id="UP000199411">
    <property type="component" value="Unassembled WGS sequence"/>
</dbReference>
<dbReference type="SUPFAM" id="SSF55144">
    <property type="entry name" value="LigT-like"/>
    <property type="match status" value="1"/>
</dbReference>
<dbReference type="OrthoDB" id="9793819at2"/>
<evidence type="ECO:0000256" key="2">
    <source>
        <dbReference type="HAMAP-Rule" id="MF_01940"/>
    </source>
</evidence>